<dbReference type="Proteomes" id="UP000054387">
    <property type="component" value="Unassembled WGS sequence"/>
</dbReference>
<evidence type="ECO:0000256" key="3">
    <source>
        <dbReference type="ARBA" id="ARBA00022989"/>
    </source>
</evidence>
<feature type="transmembrane region" description="Helical" evidence="5">
    <location>
        <begin position="173"/>
        <end position="191"/>
    </location>
</feature>
<evidence type="ECO:0000313" key="7">
    <source>
        <dbReference type="EMBL" id="KTG10635.1"/>
    </source>
</evidence>
<keyword evidence="3 5" id="KW-1133">Transmembrane helix</keyword>
<feature type="transmembrane region" description="Helical" evidence="5">
    <location>
        <begin position="98"/>
        <end position="118"/>
    </location>
</feature>
<gene>
    <name evidence="7" type="ORF">AUR64_08190</name>
</gene>
<dbReference type="EMBL" id="LOPU01000017">
    <property type="protein sequence ID" value="KTG10635.1"/>
    <property type="molecule type" value="Genomic_DNA"/>
</dbReference>
<organism evidence="7 8">
    <name type="scientific">Haloprofundus marisrubri</name>
    <dbReference type="NCBI Taxonomy" id="1514971"/>
    <lineage>
        <taxon>Archaea</taxon>
        <taxon>Methanobacteriati</taxon>
        <taxon>Methanobacteriota</taxon>
        <taxon>Stenosarchaea group</taxon>
        <taxon>Halobacteria</taxon>
        <taxon>Halobacteriales</taxon>
        <taxon>Haloferacaceae</taxon>
        <taxon>Haloprofundus</taxon>
    </lineage>
</organism>
<dbReference type="AlphaFoldDB" id="A0A0W1RBX7"/>
<evidence type="ECO:0000256" key="4">
    <source>
        <dbReference type="ARBA" id="ARBA00023136"/>
    </source>
</evidence>
<dbReference type="STRING" id="1514971.AUR64_08190"/>
<evidence type="ECO:0000256" key="5">
    <source>
        <dbReference type="SAM" id="Phobius"/>
    </source>
</evidence>
<feature type="transmembrane region" description="Helical" evidence="5">
    <location>
        <begin position="21"/>
        <end position="46"/>
    </location>
</feature>
<protein>
    <recommendedName>
        <fullName evidence="6">Yip1 domain-containing protein</fullName>
    </recommendedName>
</protein>
<comment type="subcellular location">
    <subcellularLocation>
        <location evidence="1">Membrane</location>
        <topology evidence="1">Multi-pass membrane protein</topology>
    </subcellularLocation>
</comment>
<accession>A0A0W1RBX7</accession>
<dbReference type="InterPro" id="IPR006977">
    <property type="entry name" value="Yip1_dom"/>
</dbReference>
<evidence type="ECO:0000256" key="1">
    <source>
        <dbReference type="ARBA" id="ARBA00004141"/>
    </source>
</evidence>
<sequence length="192" mass="19630">MARTPLLSPGSYFERTGSPSLRTAAIAVVSLVLLSLLATFVSLVALGAARGGLVGALVATLTQLPLLLVGVLGFWLLVTLVVHLFVRWGDGDGGFRASLALVGWTLVPLSVPFVVGPLAPLVLYRTIPATPGTAQSTFAVVGIVGLVAVLVGAVWQAYVCFGGMRHVHHAETPIAAGVSALAAVATLVVFLG</sequence>
<keyword evidence="4 5" id="KW-0472">Membrane</keyword>
<feature type="domain" description="Yip1" evidence="6">
    <location>
        <begin position="6"/>
        <end position="190"/>
    </location>
</feature>
<keyword evidence="2 5" id="KW-0812">Transmembrane</keyword>
<dbReference type="Pfam" id="PF04893">
    <property type="entry name" value="Yip1"/>
    <property type="match status" value="1"/>
</dbReference>
<evidence type="ECO:0000256" key="2">
    <source>
        <dbReference type="ARBA" id="ARBA00022692"/>
    </source>
</evidence>
<keyword evidence="8" id="KW-1185">Reference proteome</keyword>
<comment type="caution">
    <text evidence="7">The sequence shown here is derived from an EMBL/GenBank/DDBJ whole genome shotgun (WGS) entry which is preliminary data.</text>
</comment>
<dbReference type="GO" id="GO:0016020">
    <property type="term" value="C:membrane"/>
    <property type="evidence" value="ECO:0007669"/>
    <property type="project" value="UniProtKB-SubCell"/>
</dbReference>
<feature type="transmembrane region" description="Helical" evidence="5">
    <location>
        <begin position="138"/>
        <end position="161"/>
    </location>
</feature>
<feature type="transmembrane region" description="Helical" evidence="5">
    <location>
        <begin position="66"/>
        <end position="86"/>
    </location>
</feature>
<evidence type="ECO:0000259" key="6">
    <source>
        <dbReference type="Pfam" id="PF04893"/>
    </source>
</evidence>
<evidence type="ECO:0000313" key="8">
    <source>
        <dbReference type="Proteomes" id="UP000054387"/>
    </source>
</evidence>
<name>A0A0W1RBX7_9EURY</name>
<proteinExistence type="predicted"/>
<reference evidence="7 8" key="1">
    <citation type="submission" date="2015-12" db="EMBL/GenBank/DDBJ databases">
        <title>Haloprofundus marisrubri gen. nov., sp. nov., an extremely halophilic archaeon isolated from the Discovery deep brine-seawater interface in the Red Sea.</title>
        <authorList>
            <person name="Zhang G."/>
            <person name="Stingl U."/>
            <person name="Rashid M."/>
        </authorList>
    </citation>
    <scope>NUCLEOTIDE SEQUENCE [LARGE SCALE GENOMIC DNA]</scope>
    <source>
        <strain evidence="7 8">SB9</strain>
    </source>
</reference>